<evidence type="ECO:0000313" key="1">
    <source>
        <dbReference type="EMBL" id="KAK3358808.1"/>
    </source>
</evidence>
<dbReference type="AlphaFoldDB" id="A0AAJ0MH19"/>
<reference evidence="1" key="1">
    <citation type="journal article" date="2023" name="Mol. Phylogenet. Evol.">
        <title>Genome-scale phylogeny and comparative genomics of the fungal order Sordariales.</title>
        <authorList>
            <person name="Hensen N."/>
            <person name="Bonometti L."/>
            <person name="Westerberg I."/>
            <person name="Brannstrom I.O."/>
            <person name="Guillou S."/>
            <person name="Cros-Aarteil S."/>
            <person name="Calhoun S."/>
            <person name="Haridas S."/>
            <person name="Kuo A."/>
            <person name="Mondo S."/>
            <person name="Pangilinan J."/>
            <person name="Riley R."/>
            <person name="LaButti K."/>
            <person name="Andreopoulos B."/>
            <person name="Lipzen A."/>
            <person name="Chen C."/>
            <person name="Yan M."/>
            <person name="Daum C."/>
            <person name="Ng V."/>
            <person name="Clum A."/>
            <person name="Steindorff A."/>
            <person name="Ohm R.A."/>
            <person name="Martin F."/>
            <person name="Silar P."/>
            <person name="Natvig D.O."/>
            <person name="Lalanne C."/>
            <person name="Gautier V."/>
            <person name="Ament-Velasquez S.L."/>
            <person name="Kruys A."/>
            <person name="Hutchinson M.I."/>
            <person name="Powell A.J."/>
            <person name="Barry K."/>
            <person name="Miller A.N."/>
            <person name="Grigoriev I.V."/>
            <person name="Debuchy R."/>
            <person name="Gladieux P."/>
            <person name="Hiltunen Thoren M."/>
            <person name="Johannesson H."/>
        </authorList>
    </citation>
    <scope>NUCLEOTIDE SEQUENCE</scope>
    <source>
        <strain evidence="1">CBS 955.72</strain>
    </source>
</reference>
<organism evidence="1 2">
    <name type="scientific">Lasiosphaeria hispida</name>
    <dbReference type="NCBI Taxonomy" id="260671"/>
    <lineage>
        <taxon>Eukaryota</taxon>
        <taxon>Fungi</taxon>
        <taxon>Dikarya</taxon>
        <taxon>Ascomycota</taxon>
        <taxon>Pezizomycotina</taxon>
        <taxon>Sordariomycetes</taxon>
        <taxon>Sordariomycetidae</taxon>
        <taxon>Sordariales</taxon>
        <taxon>Lasiosphaeriaceae</taxon>
        <taxon>Lasiosphaeria</taxon>
    </lineage>
</organism>
<sequence length="173" mass="20176">MAEHRLLNFYINGSENYDLDKYIKEKVPEPPAGDERDAWDKERNLVGYILGATLIEPEISGVLRRFGWNLREPNLKVTYDLVKEIFGFQPERAGFATMGLYTGRIQTLRRELEKTNWMFDDNTIMGFALIGLEHLYLVKYKRWVVASLDGGDELNRTDLLKELTRIGEEEKSR</sequence>
<evidence type="ECO:0000313" key="2">
    <source>
        <dbReference type="Proteomes" id="UP001275084"/>
    </source>
</evidence>
<name>A0AAJ0MH19_9PEZI</name>
<protein>
    <submittedName>
        <fullName evidence="1">Uncharacterized protein</fullName>
    </submittedName>
</protein>
<proteinExistence type="predicted"/>
<gene>
    <name evidence="1" type="ORF">B0T25DRAFT_599698</name>
</gene>
<keyword evidence="2" id="KW-1185">Reference proteome</keyword>
<accession>A0AAJ0MH19</accession>
<dbReference type="Proteomes" id="UP001275084">
    <property type="component" value="Unassembled WGS sequence"/>
</dbReference>
<reference evidence="1" key="2">
    <citation type="submission" date="2023-06" db="EMBL/GenBank/DDBJ databases">
        <authorList>
            <consortium name="Lawrence Berkeley National Laboratory"/>
            <person name="Haridas S."/>
            <person name="Hensen N."/>
            <person name="Bonometti L."/>
            <person name="Westerberg I."/>
            <person name="Brannstrom I.O."/>
            <person name="Guillou S."/>
            <person name="Cros-Aarteil S."/>
            <person name="Calhoun S."/>
            <person name="Kuo A."/>
            <person name="Mondo S."/>
            <person name="Pangilinan J."/>
            <person name="Riley R."/>
            <person name="Labutti K."/>
            <person name="Andreopoulos B."/>
            <person name="Lipzen A."/>
            <person name="Chen C."/>
            <person name="Yanf M."/>
            <person name="Daum C."/>
            <person name="Ng V."/>
            <person name="Clum A."/>
            <person name="Steindorff A."/>
            <person name="Ohm R."/>
            <person name="Martin F."/>
            <person name="Silar P."/>
            <person name="Natvig D."/>
            <person name="Lalanne C."/>
            <person name="Gautier V."/>
            <person name="Ament-Velasquez S.L."/>
            <person name="Kruys A."/>
            <person name="Hutchinson M.I."/>
            <person name="Powell A.J."/>
            <person name="Barry K."/>
            <person name="Miller A.N."/>
            <person name="Grigoriev I.V."/>
            <person name="Debuchy R."/>
            <person name="Gladieux P."/>
            <person name="Thoren M.H."/>
            <person name="Johannesson H."/>
        </authorList>
    </citation>
    <scope>NUCLEOTIDE SEQUENCE</scope>
    <source>
        <strain evidence="1">CBS 955.72</strain>
    </source>
</reference>
<dbReference type="EMBL" id="JAUIQD010000002">
    <property type="protein sequence ID" value="KAK3358808.1"/>
    <property type="molecule type" value="Genomic_DNA"/>
</dbReference>
<comment type="caution">
    <text evidence="1">The sequence shown here is derived from an EMBL/GenBank/DDBJ whole genome shotgun (WGS) entry which is preliminary data.</text>
</comment>